<dbReference type="InterPro" id="IPR016461">
    <property type="entry name" value="COMT-like"/>
</dbReference>
<dbReference type="EMBL" id="JAAMPI010000107">
    <property type="protein sequence ID" value="KAF4635649.1"/>
    <property type="molecule type" value="Genomic_DNA"/>
</dbReference>
<dbReference type="GO" id="GO:0046983">
    <property type="term" value="F:protein dimerization activity"/>
    <property type="evidence" value="ECO:0007669"/>
    <property type="project" value="InterPro"/>
</dbReference>
<reference evidence="6 7" key="1">
    <citation type="submission" date="2020-03" db="EMBL/GenBank/DDBJ databases">
        <title>Draft Genome Sequence of Cudoniella acicularis.</title>
        <authorList>
            <person name="Buettner E."/>
            <person name="Kellner H."/>
        </authorList>
    </citation>
    <scope>NUCLEOTIDE SEQUENCE [LARGE SCALE GENOMIC DNA]</scope>
    <source>
        <strain evidence="6 7">DSM 108380</strain>
    </source>
</reference>
<feature type="domain" description="O-methyltransferase C-terminal" evidence="4">
    <location>
        <begin position="192"/>
        <end position="398"/>
    </location>
</feature>
<dbReference type="Proteomes" id="UP000566819">
    <property type="component" value="Unassembled WGS sequence"/>
</dbReference>
<dbReference type="PANTHER" id="PTHR43712">
    <property type="entry name" value="PUTATIVE (AFU_ORTHOLOGUE AFUA_4G14580)-RELATED"/>
    <property type="match status" value="1"/>
</dbReference>
<dbReference type="InterPro" id="IPR036390">
    <property type="entry name" value="WH_DNA-bd_sf"/>
</dbReference>
<sequence length="431" mass="48035">MNGNLHKLPKGGDLRQLVSFLGERVETYLSRVEAIGASPPNLTEPFPDPIKDDEALTAKLEILRACERTMALVLGPVEWMMFQCMAFVDPACISAMMELGIHEAIAPGSNPTSLSELVEKTGASKDVLMRIMRVCTQRLCFEEVSPGNFVHNGVSLLFLAPPICSLVGHCCDDGLRSAGQLTTSLRENKFQVSNDPAQCAFSKAFGTNKGLFDYYYSDDHERGQRFGLGMAGSEIIKALTEDIFPFETLPKNAKIIDVGGGRGQVSVRIAEKMQGMTFVIQDEELILEAGKDCGIPEEVIDRVDFMPHDFFKPQPVKGADVYLFRFIFHDHPDSNCIKILSQIIDAMDPDKSRILIDDAVVPEVLGDESLRIFNFLDIYMMMILNAKERTEPQWRELFALVSERLVLEKIWREPGGGPQGGSVLELRLRKD</sequence>
<keyword evidence="2" id="KW-0808">Transferase</keyword>
<dbReference type="InterPro" id="IPR036388">
    <property type="entry name" value="WH-like_DNA-bd_sf"/>
</dbReference>
<dbReference type="GO" id="GO:0032259">
    <property type="term" value="P:methylation"/>
    <property type="evidence" value="ECO:0007669"/>
    <property type="project" value="UniProtKB-KW"/>
</dbReference>
<evidence type="ECO:0000256" key="2">
    <source>
        <dbReference type="ARBA" id="ARBA00022679"/>
    </source>
</evidence>
<protein>
    <recommendedName>
        <fullName evidence="8">O-methyltransferase domain-containing protein</fullName>
    </recommendedName>
</protein>
<dbReference type="PANTHER" id="PTHR43712:SF5">
    <property type="entry name" value="O-METHYLTRANSFERASE ASQN-RELATED"/>
    <property type="match status" value="1"/>
</dbReference>
<evidence type="ECO:0000313" key="6">
    <source>
        <dbReference type="EMBL" id="KAF4635649.1"/>
    </source>
</evidence>
<dbReference type="GO" id="GO:0008171">
    <property type="term" value="F:O-methyltransferase activity"/>
    <property type="evidence" value="ECO:0007669"/>
    <property type="project" value="InterPro"/>
</dbReference>
<keyword evidence="1" id="KW-0489">Methyltransferase</keyword>
<dbReference type="Gene3D" id="1.10.10.10">
    <property type="entry name" value="Winged helix-like DNA-binding domain superfamily/Winged helix DNA-binding domain"/>
    <property type="match status" value="1"/>
</dbReference>
<evidence type="ECO:0000259" key="5">
    <source>
        <dbReference type="Pfam" id="PF08100"/>
    </source>
</evidence>
<keyword evidence="3" id="KW-0949">S-adenosyl-L-methionine</keyword>
<dbReference type="Pfam" id="PF00891">
    <property type="entry name" value="Methyltransf_2"/>
    <property type="match status" value="1"/>
</dbReference>
<feature type="domain" description="O-methyltransferase dimerisation" evidence="5">
    <location>
        <begin position="86"/>
        <end position="159"/>
    </location>
</feature>
<comment type="caution">
    <text evidence="6">The sequence shown here is derived from an EMBL/GenBank/DDBJ whole genome shotgun (WGS) entry which is preliminary data.</text>
</comment>
<accession>A0A8H4RVC0</accession>
<keyword evidence="7" id="KW-1185">Reference proteome</keyword>
<dbReference type="OrthoDB" id="3520917at2759"/>
<dbReference type="Gene3D" id="3.40.50.150">
    <property type="entry name" value="Vaccinia Virus protein VP39"/>
    <property type="match status" value="1"/>
</dbReference>
<gene>
    <name evidence="6" type="ORF">G7Y89_g2449</name>
</gene>
<dbReference type="SUPFAM" id="SSF46785">
    <property type="entry name" value="Winged helix' DNA-binding domain"/>
    <property type="match status" value="1"/>
</dbReference>
<evidence type="ECO:0000256" key="3">
    <source>
        <dbReference type="ARBA" id="ARBA00022691"/>
    </source>
</evidence>
<organism evidence="6 7">
    <name type="scientific">Cudoniella acicularis</name>
    <dbReference type="NCBI Taxonomy" id="354080"/>
    <lineage>
        <taxon>Eukaryota</taxon>
        <taxon>Fungi</taxon>
        <taxon>Dikarya</taxon>
        <taxon>Ascomycota</taxon>
        <taxon>Pezizomycotina</taxon>
        <taxon>Leotiomycetes</taxon>
        <taxon>Helotiales</taxon>
        <taxon>Tricladiaceae</taxon>
        <taxon>Cudoniella</taxon>
    </lineage>
</organism>
<dbReference type="InterPro" id="IPR012967">
    <property type="entry name" value="COMT_dimerisation"/>
</dbReference>
<name>A0A8H4RVC0_9HELO</name>
<dbReference type="SUPFAM" id="SSF53335">
    <property type="entry name" value="S-adenosyl-L-methionine-dependent methyltransferases"/>
    <property type="match status" value="1"/>
</dbReference>
<dbReference type="AlphaFoldDB" id="A0A8H4RVC0"/>
<evidence type="ECO:0000259" key="4">
    <source>
        <dbReference type="Pfam" id="PF00891"/>
    </source>
</evidence>
<proteinExistence type="predicted"/>
<dbReference type="InterPro" id="IPR001077">
    <property type="entry name" value="COMT_C"/>
</dbReference>
<evidence type="ECO:0008006" key="8">
    <source>
        <dbReference type="Google" id="ProtNLM"/>
    </source>
</evidence>
<evidence type="ECO:0000313" key="7">
    <source>
        <dbReference type="Proteomes" id="UP000566819"/>
    </source>
</evidence>
<evidence type="ECO:0000256" key="1">
    <source>
        <dbReference type="ARBA" id="ARBA00022603"/>
    </source>
</evidence>
<dbReference type="InterPro" id="IPR029063">
    <property type="entry name" value="SAM-dependent_MTases_sf"/>
</dbReference>
<dbReference type="Pfam" id="PF08100">
    <property type="entry name" value="Dimerisation"/>
    <property type="match status" value="1"/>
</dbReference>
<dbReference type="PROSITE" id="PS51683">
    <property type="entry name" value="SAM_OMT_II"/>
    <property type="match status" value="1"/>
</dbReference>